<organism evidence="1 2">
    <name type="scientific">Syntrophomonas zehnderi OL-4</name>
    <dbReference type="NCBI Taxonomy" id="690567"/>
    <lineage>
        <taxon>Bacteria</taxon>
        <taxon>Bacillati</taxon>
        <taxon>Bacillota</taxon>
        <taxon>Clostridia</taxon>
        <taxon>Eubacteriales</taxon>
        <taxon>Syntrophomonadaceae</taxon>
        <taxon>Syntrophomonas</taxon>
    </lineage>
</organism>
<dbReference type="RefSeq" id="WP_046496693.1">
    <property type="nucleotide sequence ID" value="NZ_CGIH01000025.1"/>
</dbReference>
<evidence type="ECO:0000313" key="2">
    <source>
        <dbReference type="Proteomes" id="UP000045545"/>
    </source>
</evidence>
<accession>A0A0E4GAE5</accession>
<dbReference type="NCBIfam" id="TIGR01909">
    <property type="entry name" value="C_GCAxxG_C_C"/>
    <property type="match status" value="1"/>
</dbReference>
<dbReference type="Pfam" id="PF09719">
    <property type="entry name" value="C_GCAxxG_C_C"/>
    <property type="match status" value="1"/>
</dbReference>
<name>A0A0E4GAE5_9FIRM</name>
<dbReference type="InterPro" id="IPR036280">
    <property type="entry name" value="Multihaem_cyt_sf"/>
</dbReference>
<dbReference type="OrthoDB" id="190287at2"/>
<proteinExistence type="predicted"/>
<dbReference type="STRING" id="690567.1266"/>
<evidence type="ECO:0000313" key="1">
    <source>
        <dbReference type="EMBL" id="CFX46324.1"/>
    </source>
</evidence>
<dbReference type="AlphaFoldDB" id="A0A0E4GAE5"/>
<dbReference type="InterPro" id="IPR010181">
    <property type="entry name" value="CGCAxxGCC_motif"/>
</dbReference>
<keyword evidence="2" id="KW-1185">Reference proteome</keyword>
<dbReference type="Proteomes" id="UP000045545">
    <property type="component" value="Unassembled WGS sequence"/>
</dbReference>
<dbReference type="SUPFAM" id="SSF48695">
    <property type="entry name" value="Multiheme cytochromes"/>
    <property type="match status" value="1"/>
</dbReference>
<sequence length="153" mass="16971">MIFNDQELKFINEAKERAEKLYLDGDYLCSEAVFTVVNDYLGNPLPPEAVKLASGFPVGMGTAGCTCGALSGGIMALGIKFGRTQPKGEMPEMFRVSKELHDEFKTKFRSTCCRVLIKDFEFGGLEHIQQCTYLTGQATEMVMKKIILAKRAV</sequence>
<gene>
    <name evidence="1" type="ORF">1266</name>
</gene>
<dbReference type="EMBL" id="CGIH01000025">
    <property type="protein sequence ID" value="CFX46324.1"/>
    <property type="molecule type" value="Genomic_DNA"/>
</dbReference>
<protein>
    <submittedName>
        <fullName evidence="1">CGCAxxGCC motif</fullName>
    </submittedName>
</protein>
<reference evidence="1 2" key="1">
    <citation type="submission" date="2015-03" db="EMBL/GenBank/DDBJ databases">
        <authorList>
            <person name="Murphy D."/>
        </authorList>
    </citation>
    <scope>NUCLEOTIDE SEQUENCE [LARGE SCALE GENOMIC DNA]</scope>
    <source>
        <strain evidence="1 2">OL-4</strain>
    </source>
</reference>